<organism evidence="3 4">
    <name type="scientific">Canariomyces notabilis</name>
    <dbReference type="NCBI Taxonomy" id="2074819"/>
    <lineage>
        <taxon>Eukaryota</taxon>
        <taxon>Fungi</taxon>
        <taxon>Dikarya</taxon>
        <taxon>Ascomycota</taxon>
        <taxon>Pezizomycotina</taxon>
        <taxon>Sordariomycetes</taxon>
        <taxon>Sordariomycetidae</taxon>
        <taxon>Sordariales</taxon>
        <taxon>Chaetomiaceae</taxon>
        <taxon>Canariomyces</taxon>
    </lineage>
</organism>
<protein>
    <recommendedName>
        <fullName evidence="5">Zn(2)-C6 fungal-type domain-containing protein</fullName>
    </recommendedName>
</protein>
<dbReference type="CDD" id="cd00067">
    <property type="entry name" value="GAL4"/>
    <property type="match status" value="1"/>
</dbReference>
<evidence type="ECO:0000256" key="1">
    <source>
        <dbReference type="ARBA" id="ARBA00023242"/>
    </source>
</evidence>
<dbReference type="GeneID" id="89935283"/>
<evidence type="ECO:0000256" key="2">
    <source>
        <dbReference type="SAM" id="MobiDB-lite"/>
    </source>
</evidence>
<keyword evidence="1" id="KW-0539">Nucleus</keyword>
<feature type="region of interest" description="Disordered" evidence="2">
    <location>
        <begin position="62"/>
        <end position="87"/>
    </location>
</feature>
<dbReference type="AlphaFoldDB" id="A0AAN6YVT9"/>
<dbReference type="EMBL" id="MU853335">
    <property type="protein sequence ID" value="KAK4115388.1"/>
    <property type="molecule type" value="Genomic_DNA"/>
</dbReference>
<dbReference type="RefSeq" id="XP_064672958.1">
    <property type="nucleotide sequence ID" value="XM_064811158.1"/>
</dbReference>
<dbReference type="Proteomes" id="UP001302812">
    <property type="component" value="Unassembled WGS sequence"/>
</dbReference>
<feature type="region of interest" description="Disordered" evidence="2">
    <location>
        <begin position="235"/>
        <end position="264"/>
    </location>
</feature>
<reference evidence="3" key="2">
    <citation type="submission" date="2023-05" db="EMBL/GenBank/DDBJ databases">
        <authorList>
            <consortium name="Lawrence Berkeley National Laboratory"/>
            <person name="Steindorff A."/>
            <person name="Hensen N."/>
            <person name="Bonometti L."/>
            <person name="Westerberg I."/>
            <person name="Brannstrom I.O."/>
            <person name="Guillou S."/>
            <person name="Cros-Aarteil S."/>
            <person name="Calhoun S."/>
            <person name="Haridas S."/>
            <person name="Kuo A."/>
            <person name="Mondo S."/>
            <person name="Pangilinan J."/>
            <person name="Riley R."/>
            <person name="Labutti K."/>
            <person name="Andreopoulos B."/>
            <person name="Lipzen A."/>
            <person name="Chen C."/>
            <person name="Yanf M."/>
            <person name="Daum C."/>
            <person name="Ng V."/>
            <person name="Clum A."/>
            <person name="Ohm R."/>
            <person name="Martin F."/>
            <person name="Silar P."/>
            <person name="Natvig D."/>
            <person name="Lalanne C."/>
            <person name="Gautier V."/>
            <person name="Ament-Velasquez S.L."/>
            <person name="Kruys A."/>
            <person name="Hutchinson M.I."/>
            <person name="Powell A.J."/>
            <person name="Barry K."/>
            <person name="Miller A.N."/>
            <person name="Grigoriev I.V."/>
            <person name="Debuchy R."/>
            <person name="Gladieux P."/>
            <person name="Thoren M.H."/>
            <person name="Johannesson H."/>
        </authorList>
    </citation>
    <scope>NUCLEOTIDE SEQUENCE</scope>
    <source>
        <strain evidence="3">CBS 508.74</strain>
    </source>
</reference>
<sequence>MTLLKVASFTNTFLIPSNGGGLPELKVVGPEDGRKKRPHRCDENEPCGNCVKRKETCLRRITTSPNRLEDRSQMSTPSPQREESWCPLSEPECGPINMLHMELLHHFERFTIPTLSFEKLWPHMLQLAFQVRQPPSPGLSLYAKQEPGCGTQRQHQPLDLSSDRLYLLSTGVRQIFFMAWPLFQTTQSLFMRVGVLGPCMALEDIVEARGLNWQRFLRAFMDLYDNSRYHGGPNAFVGSESPCPSSQRSQSPASPFPPAASALSSGSNSRSNAYLDGIVSSLPSSNAPPFKVTTLWQSFKEGEEYIRSAGTHDEALARAAYKRIAARLAIAMAFVLDHTSSGCPASRATWNSTTGSREPPLRPSDTVRYVATFPMMCFGPPLALISSGDSRILVVLFHIYRVVRILLPGEQYWWCRRRVKVMEEAIGRELRSRGLEVCLRRKDEVL</sequence>
<evidence type="ECO:0000313" key="3">
    <source>
        <dbReference type="EMBL" id="KAK4115388.1"/>
    </source>
</evidence>
<dbReference type="GO" id="GO:0008270">
    <property type="term" value="F:zinc ion binding"/>
    <property type="evidence" value="ECO:0007669"/>
    <property type="project" value="InterPro"/>
</dbReference>
<feature type="compositionally biased region" description="Low complexity" evidence="2">
    <location>
        <begin position="239"/>
        <end position="264"/>
    </location>
</feature>
<reference evidence="3" key="1">
    <citation type="journal article" date="2023" name="Mol. Phylogenet. Evol.">
        <title>Genome-scale phylogeny and comparative genomics of the fungal order Sordariales.</title>
        <authorList>
            <person name="Hensen N."/>
            <person name="Bonometti L."/>
            <person name="Westerberg I."/>
            <person name="Brannstrom I.O."/>
            <person name="Guillou S."/>
            <person name="Cros-Aarteil S."/>
            <person name="Calhoun S."/>
            <person name="Haridas S."/>
            <person name="Kuo A."/>
            <person name="Mondo S."/>
            <person name="Pangilinan J."/>
            <person name="Riley R."/>
            <person name="LaButti K."/>
            <person name="Andreopoulos B."/>
            <person name="Lipzen A."/>
            <person name="Chen C."/>
            <person name="Yan M."/>
            <person name="Daum C."/>
            <person name="Ng V."/>
            <person name="Clum A."/>
            <person name="Steindorff A."/>
            <person name="Ohm R.A."/>
            <person name="Martin F."/>
            <person name="Silar P."/>
            <person name="Natvig D.O."/>
            <person name="Lalanne C."/>
            <person name="Gautier V."/>
            <person name="Ament-Velasquez S.L."/>
            <person name="Kruys A."/>
            <person name="Hutchinson M.I."/>
            <person name="Powell A.J."/>
            <person name="Barry K."/>
            <person name="Miller A.N."/>
            <person name="Grigoriev I.V."/>
            <person name="Debuchy R."/>
            <person name="Gladieux P."/>
            <person name="Hiltunen Thoren M."/>
            <person name="Johannesson H."/>
        </authorList>
    </citation>
    <scope>NUCLEOTIDE SEQUENCE</scope>
    <source>
        <strain evidence="3">CBS 508.74</strain>
    </source>
</reference>
<gene>
    <name evidence="3" type="ORF">N656DRAFT_704190</name>
</gene>
<dbReference type="GO" id="GO:0000981">
    <property type="term" value="F:DNA-binding transcription factor activity, RNA polymerase II-specific"/>
    <property type="evidence" value="ECO:0007669"/>
    <property type="project" value="InterPro"/>
</dbReference>
<evidence type="ECO:0000313" key="4">
    <source>
        <dbReference type="Proteomes" id="UP001302812"/>
    </source>
</evidence>
<comment type="caution">
    <text evidence="3">The sequence shown here is derived from an EMBL/GenBank/DDBJ whole genome shotgun (WGS) entry which is preliminary data.</text>
</comment>
<proteinExistence type="predicted"/>
<evidence type="ECO:0008006" key="5">
    <source>
        <dbReference type="Google" id="ProtNLM"/>
    </source>
</evidence>
<keyword evidence="4" id="KW-1185">Reference proteome</keyword>
<accession>A0AAN6YVT9</accession>
<dbReference type="InterPro" id="IPR001138">
    <property type="entry name" value="Zn2Cys6_DnaBD"/>
</dbReference>
<name>A0AAN6YVT9_9PEZI</name>